<feature type="signal peptide" evidence="1">
    <location>
        <begin position="1"/>
        <end position="23"/>
    </location>
</feature>
<keyword evidence="1" id="KW-0732">Signal</keyword>
<dbReference type="EMBL" id="QSJM01000089">
    <property type="protein sequence ID" value="RHD71820.1"/>
    <property type="molecule type" value="Genomic_DNA"/>
</dbReference>
<dbReference type="AlphaFoldDB" id="A0A414GSB2"/>
<sequence length="269" mass="30360">MRLNSMLATVLIFLCSLVISSCSNDELAPISLKNRETANIKLNYPNNQTYSFPLQGGDGNYEISCDKPEIIETKMISSCDISIKALALGEAIITVRDQSGNTLDIHVIVDYYTDNYIVSKQDILLTGDLKDSEKQAIKEKALATIPVKIGGGYKFIYTDAEIARGKVLVYQEKFGDKAIEGSFERKSNEIENEQWGTRHIISFDLTLPEQPKRTFIISEYIPSSRTSPIVLMAFFEDLKKTFTIDYPTVEQVYTEQVISVPLKWDELNN</sequence>
<evidence type="ECO:0008006" key="4">
    <source>
        <dbReference type="Google" id="ProtNLM"/>
    </source>
</evidence>
<evidence type="ECO:0000256" key="1">
    <source>
        <dbReference type="SAM" id="SignalP"/>
    </source>
</evidence>
<feature type="chain" id="PRO_5019508130" description="Lipoprotein" evidence="1">
    <location>
        <begin position="24"/>
        <end position="269"/>
    </location>
</feature>
<organism evidence="2 3">
    <name type="scientific">Phocaeicola vulgatus</name>
    <name type="common">Bacteroides vulgatus</name>
    <dbReference type="NCBI Taxonomy" id="821"/>
    <lineage>
        <taxon>Bacteria</taxon>
        <taxon>Pseudomonadati</taxon>
        <taxon>Bacteroidota</taxon>
        <taxon>Bacteroidia</taxon>
        <taxon>Bacteroidales</taxon>
        <taxon>Bacteroidaceae</taxon>
        <taxon>Phocaeicola</taxon>
    </lineage>
</organism>
<name>A0A414GSB2_PHOVU</name>
<gene>
    <name evidence="2" type="ORF">DW783_20685</name>
</gene>
<accession>A0A414GSB2</accession>
<evidence type="ECO:0000313" key="3">
    <source>
        <dbReference type="Proteomes" id="UP000283429"/>
    </source>
</evidence>
<protein>
    <recommendedName>
        <fullName evidence="4">Lipoprotein</fullName>
    </recommendedName>
</protein>
<dbReference type="PROSITE" id="PS51257">
    <property type="entry name" value="PROKAR_LIPOPROTEIN"/>
    <property type="match status" value="1"/>
</dbReference>
<reference evidence="2 3" key="1">
    <citation type="submission" date="2018-08" db="EMBL/GenBank/DDBJ databases">
        <title>A genome reference for cultivated species of the human gut microbiota.</title>
        <authorList>
            <person name="Zou Y."/>
            <person name="Xue W."/>
            <person name="Luo G."/>
        </authorList>
    </citation>
    <scope>NUCLEOTIDE SEQUENCE [LARGE SCALE GENOMIC DNA]</scope>
    <source>
        <strain evidence="2 3">AM30-40</strain>
    </source>
</reference>
<proteinExistence type="predicted"/>
<comment type="caution">
    <text evidence="2">The sequence shown here is derived from an EMBL/GenBank/DDBJ whole genome shotgun (WGS) entry which is preliminary data.</text>
</comment>
<evidence type="ECO:0000313" key="2">
    <source>
        <dbReference type="EMBL" id="RHD71820.1"/>
    </source>
</evidence>
<dbReference type="RefSeq" id="WP_118171362.1">
    <property type="nucleotide sequence ID" value="NZ_QSJM01000089.1"/>
</dbReference>
<dbReference type="Proteomes" id="UP000283429">
    <property type="component" value="Unassembled WGS sequence"/>
</dbReference>